<proteinExistence type="predicted"/>
<protein>
    <submittedName>
        <fullName evidence="1">Uncharacterized protein</fullName>
    </submittedName>
</protein>
<organism evidence="1">
    <name type="scientific">Siphoviridae sp. cttFh17</name>
    <dbReference type="NCBI Taxonomy" id="2826491"/>
    <lineage>
        <taxon>Viruses</taxon>
        <taxon>Duplodnaviria</taxon>
        <taxon>Heunggongvirae</taxon>
        <taxon>Uroviricota</taxon>
        <taxon>Caudoviricetes</taxon>
    </lineage>
</organism>
<dbReference type="EMBL" id="BK015176">
    <property type="protein sequence ID" value="DAD94526.1"/>
    <property type="molecule type" value="Genomic_DNA"/>
</dbReference>
<reference evidence="1" key="1">
    <citation type="journal article" date="2021" name="Proc. Natl. Acad. Sci. U.S.A.">
        <title>A Catalog of Tens of Thousands of Viruses from Human Metagenomes Reveals Hidden Associations with Chronic Diseases.</title>
        <authorList>
            <person name="Tisza M.J."/>
            <person name="Buck C.B."/>
        </authorList>
    </citation>
    <scope>NUCLEOTIDE SEQUENCE</scope>
    <source>
        <strain evidence="1">CttFh17</strain>
    </source>
</reference>
<name>A0A8S5NII0_9CAUD</name>
<sequence>MHIFIPHLHISGEDSCVGIVLKHTQIYTVIHR</sequence>
<evidence type="ECO:0000313" key="1">
    <source>
        <dbReference type="EMBL" id="DAD94526.1"/>
    </source>
</evidence>
<accession>A0A8S5NII0</accession>